<accession>A0A0F7SBN7</accession>
<reference evidence="2" key="3">
    <citation type="submission" date="2014-06" db="EMBL/GenBank/DDBJ databases">
        <authorList>
            <person name="Ju J."/>
            <person name="Zhang J."/>
        </authorList>
    </citation>
    <scope>NUCLEOTIDE SEQUENCE</scope>
    <source>
        <strain evidence="2">SscI8</strain>
    </source>
</reference>
<dbReference type="AlphaFoldDB" id="A0A0F7SBN7"/>
<keyword evidence="4" id="KW-1185">Reference proteome</keyword>
<evidence type="ECO:0000313" key="3">
    <source>
        <dbReference type="EMBL" id="CDW98350.1"/>
    </source>
</evidence>
<proteinExistence type="predicted"/>
<protein>
    <submittedName>
        <fullName evidence="2">Related to MDM10-mitochondrial morphology and inheritance component</fullName>
    </submittedName>
</protein>
<reference evidence="3" key="2">
    <citation type="submission" date="2014-06" db="EMBL/GenBank/DDBJ databases">
        <authorList>
            <person name="Berkman J.Paul."/>
        </authorList>
    </citation>
    <scope>NUCLEOTIDE SEQUENCE [LARGE SCALE GENOMIC DNA]</scope>
</reference>
<name>A0A0F7SBN7_9BASI</name>
<evidence type="ECO:0000256" key="1">
    <source>
        <dbReference type="SAM" id="MobiDB-lite"/>
    </source>
</evidence>
<reference evidence="4" key="1">
    <citation type="submission" date="2014-06" db="EMBL/GenBank/DDBJ databases">
        <authorList>
            <person name="Berkman P.J."/>
        </authorList>
    </citation>
    <scope>NUCLEOTIDE SEQUENCE [LARGE SCALE GENOMIC DNA]</scope>
</reference>
<organism evidence="3 4">
    <name type="scientific">Sporisorium scitamineum</name>
    <dbReference type="NCBI Taxonomy" id="49012"/>
    <lineage>
        <taxon>Eukaryota</taxon>
        <taxon>Fungi</taxon>
        <taxon>Dikarya</taxon>
        <taxon>Basidiomycota</taxon>
        <taxon>Ustilaginomycotina</taxon>
        <taxon>Ustilaginomycetes</taxon>
        <taxon>Ustilaginales</taxon>
        <taxon>Ustilaginaceae</taxon>
        <taxon>Sporisorium</taxon>
    </lineage>
</organism>
<evidence type="ECO:0000313" key="2">
    <source>
        <dbReference type="EMBL" id="CDS82005.1"/>
    </source>
</evidence>
<dbReference type="EMBL" id="CCFA01003144">
    <property type="protein sequence ID" value="CDW98350.1"/>
    <property type="molecule type" value="Genomic_DNA"/>
</dbReference>
<dbReference type="EMBL" id="LK056650">
    <property type="protein sequence ID" value="CDS82005.1"/>
    <property type="molecule type" value="Genomic_DNA"/>
</dbReference>
<dbReference type="Proteomes" id="UP000242770">
    <property type="component" value="Unassembled WGS sequence"/>
</dbReference>
<sequence>MSSLSSSSGAMSTHAARSGDADVKLERSDVVGAVATATTHLLQKARPSCSEFLLAFQNGRFCKRMIWSFREKVGYHNHITAAASASAERVVQQPGTRITSDTTAPTSPEAFLRHHKTSIGKQRMSFVCRVDVEPHLAKGSVVEFSLTCDVVMVIKRGSTLYKDEDFRKMVKNGSLVNLSGLLRGKRNGEDCLAFDGSSTTETLSSARLSDVRRFNANLGAQVYRPHRASSFKRLPAATISEATIAAMTSHLHRLYAERVQ</sequence>
<evidence type="ECO:0000313" key="4">
    <source>
        <dbReference type="Proteomes" id="UP000242770"/>
    </source>
</evidence>
<gene>
    <name evidence="3" type="primary">SSCI52780.1</name>
    <name evidence="2" type="ORF">SPSC_00187</name>
</gene>
<feature type="region of interest" description="Disordered" evidence="1">
    <location>
        <begin position="1"/>
        <end position="22"/>
    </location>
</feature>